<evidence type="ECO:0000313" key="3">
    <source>
        <dbReference type="Proteomes" id="UP000594638"/>
    </source>
</evidence>
<reference evidence="2 3" key="1">
    <citation type="submission" date="2019-12" db="EMBL/GenBank/DDBJ databases">
        <authorList>
            <person name="Alioto T."/>
            <person name="Alioto T."/>
            <person name="Gomez Garrido J."/>
        </authorList>
    </citation>
    <scope>NUCLEOTIDE SEQUENCE [LARGE SCALE GENOMIC DNA]</scope>
</reference>
<protein>
    <submittedName>
        <fullName evidence="2">Uncharacterized protein</fullName>
    </submittedName>
</protein>
<proteinExistence type="predicted"/>
<dbReference type="Proteomes" id="UP000594638">
    <property type="component" value="Unassembled WGS sequence"/>
</dbReference>
<organism evidence="2 3">
    <name type="scientific">Olea europaea subsp. europaea</name>
    <dbReference type="NCBI Taxonomy" id="158383"/>
    <lineage>
        <taxon>Eukaryota</taxon>
        <taxon>Viridiplantae</taxon>
        <taxon>Streptophyta</taxon>
        <taxon>Embryophyta</taxon>
        <taxon>Tracheophyta</taxon>
        <taxon>Spermatophyta</taxon>
        <taxon>Magnoliopsida</taxon>
        <taxon>eudicotyledons</taxon>
        <taxon>Gunneridae</taxon>
        <taxon>Pentapetalae</taxon>
        <taxon>asterids</taxon>
        <taxon>lamiids</taxon>
        <taxon>Lamiales</taxon>
        <taxon>Oleaceae</taxon>
        <taxon>Oleeae</taxon>
        <taxon>Olea</taxon>
    </lineage>
</organism>
<feature type="region of interest" description="Disordered" evidence="1">
    <location>
        <begin position="54"/>
        <end position="81"/>
    </location>
</feature>
<accession>A0A8S0PCD3</accession>
<evidence type="ECO:0000313" key="2">
    <source>
        <dbReference type="EMBL" id="CAA2935279.1"/>
    </source>
</evidence>
<feature type="compositionally biased region" description="Basic and acidic residues" evidence="1">
    <location>
        <begin position="59"/>
        <end position="68"/>
    </location>
</feature>
<name>A0A8S0PCD3_OLEEU</name>
<dbReference type="Gramene" id="OE9A074346T1">
    <property type="protein sequence ID" value="OE9A074346C1"/>
    <property type="gene ID" value="OE9A074346"/>
</dbReference>
<comment type="caution">
    <text evidence="2">The sequence shown here is derived from an EMBL/GenBank/DDBJ whole genome shotgun (WGS) entry which is preliminary data.</text>
</comment>
<dbReference type="AlphaFoldDB" id="A0A8S0PCD3"/>
<evidence type="ECO:0000256" key="1">
    <source>
        <dbReference type="SAM" id="MobiDB-lite"/>
    </source>
</evidence>
<sequence>MKVSLSANGERVDPGRRSELFQAIDFSCKITDTGCQGEHLDPGWRSELHQAIEFGSPKSDSRSQESKFRAGISIGEITRRN</sequence>
<dbReference type="EMBL" id="CACTIH010000024">
    <property type="protein sequence ID" value="CAA2935279.1"/>
    <property type="molecule type" value="Genomic_DNA"/>
</dbReference>
<gene>
    <name evidence="2" type="ORF">OLEA9_A074346</name>
</gene>
<keyword evidence="3" id="KW-1185">Reference proteome</keyword>